<comment type="caution">
    <text evidence="10">The sequence shown here is derived from an EMBL/GenBank/DDBJ whole genome shotgun (WGS) entry which is preliminary data.</text>
</comment>
<evidence type="ECO:0000259" key="9">
    <source>
        <dbReference type="PROSITE" id="PS50928"/>
    </source>
</evidence>
<feature type="transmembrane region" description="Helical" evidence="7">
    <location>
        <begin position="303"/>
        <end position="323"/>
    </location>
</feature>
<dbReference type="PANTHER" id="PTHR30193">
    <property type="entry name" value="ABC TRANSPORTER PERMEASE PROTEIN"/>
    <property type="match status" value="1"/>
</dbReference>
<feature type="region of interest" description="Disordered" evidence="8">
    <location>
        <begin position="22"/>
        <end position="42"/>
    </location>
</feature>
<dbReference type="EMBL" id="LJPT01000179">
    <property type="protein sequence ID" value="KPW43259.1"/>
    <property type="molecule type" value="Genomic_DNA"/>
</dbReference>
<evidence type="ECO:0000313" key="10">
    <source>
        <dbReference type="EMBL" id="KPW43259.1"/>
    </source>
</evidence>
<dbReference type="GO" id="GO:0055085">
    <property type="term" value="P:transmembrane transport"/>
    <property type="evidence" value="ECO:0007669"/>
    <property type="project" value="InterPro"/>
</dbReference>
<evidence type="ECO:0000256" key="7">
    <source>
        <dbReference type="RuleBase" id="RU363032"/>
    </source>
</evidence>
<evidence type="ECO:0000256" key="5">
    <source>
        <dbReference type="ARBA" id="ARBA00022989"/>
    </source>
</evidence>
<dbReference type="GO" id="GO:0005886">
    <property type="term" value="C:plasma membrane"/>
    <property type="evidence" value="ECO:0007669"/>
    <property type="project" value="UniProtKB-SubCell"/>
</dbReference>
<organism evidence="10 11">
    <name type="scientific">Pseudomonas syringae pv. antirrhini</name>
    <dbReference type="NCBI Taxonomy" id="251702"/>
    <lineage>
        <taxon>Bacteria</taxon>
        <taxon>Pseudomonadati</taxon>
        <taxon>Pseudomonadota</taxon>
        <taxon>Gammaproteobacteria</taxon>
        <taxon>Pseudomonadales</taxon>
        <taxon>Pseudomonadaceae</taxon>
        <taxon>Pseudomonas</taxon>
    </lineage>
</organism>
<dbReference type="InterPro" id="IPR051393">
    <property type="entry name" value="ABC_transporter_permease"/>
</dbReference>
<dbReference type="CDD" id="cd06261">
    <property type="entry name" value="TM_PBP2"/>
    <property type="match status" value="1"/>
</dbReference>
<evidence type="ECO:0000313" key="11">
    <source>
        <dbReference type="Proteomes" id="UP000050425"/>
    </source>
</evidence>
<feature type="domain" description="ABC transmembrane type-1" evidence="9">
    <location>
        <begin position="110"/>
        <end position="322"/>
    </location>
</feature>
<dbReference type="PROSITE" id="PS50928">
    <property type="entry name" value="ABC_TM1"/>
    <property type="match status" value="1"/>
</dbReference>
<name>A0A0P9LGG3_9PSED</name>
<evidence type="ECO:0000256" key="4">
    <source>
        <dbReference type="ARBA" id="ARBA00022692"/>
    </source>
</evidence>
<evidence type="ECO:0000256" key="8">
    <source>
        <dbReference type="SAM" id="MobiDB-lite"/>
    </source>
</evidence>
<dbReference type="PANTHER" id="PTHR30193:SF45">
    <property type="entry name" value="ABC TRANSPORTER PERMEASE PROTEIN"/>
    <property type="match status" value="1"/>
</dbReference>
<protein>
    <submittedName>
        <fullName evidence="10">Mannitol ABC transporter permease</fullName>
    </submittedName>
</protein>
<keyword evidence="3" id="KW-1003">Cell membrane</keyword>
<feature type="transmembrane region" description="Helical" evidence="7">
    <location>
        <begin position="147"/>
        <end position="165"/>
    </location>
</feature>
<dbReference type="Gene3D" id="1.10.3720.10">
    <property type="entry name" value="MetI-like"/>
    <property type="match status" value="1"/>
</dbReference>
<evidence type="ECO:0000256" key="3">
    <source>
        <dbReference type="ARBA" id="ARBA00022475"/>
    </source>
</evidence>
<feature type="transmembrane region" description="Helical" evidence="7">
    <location>
        <begin position="197"/>
        <end position="218"/>
    </location>
</feature>
<keyword evidence="6 7" id="KW-0472">Membrane</keyword>
<feature type="transmembrane region" description="Helical" evidence="7">
    <location>
        <begin position="253"/>
        <end position="273"/>
    </location>
</feature>
<evidence type="ECO:0000256" key="2">
    <source>
        <dbReference type="ARBA" id="ARBA00022448"/>
    </source>
</evidence>
<keyword evidence="4 7" id="KW-0812">Transmembrane</keyword>
<evidence type="ECO:0000256" key="1">
    <source>
        <dbReference type="ARBA" id="ARBA00004651"/>
    </source>
</evidence>
<sequence>MKAAAFTLPLNCATTLVQSGSELPMNTSASPERSDLSGEQPPLKSRRFKPGWFLVSPSVLLLLVWMIVPLGMTIYFSLIRYNLLSPGENEFVGLENFQYFVTDSGFLPGAGNTLLLVGSVLAISVILGVLISALLEASEFFGRGIVRVLLISPFFIMPTVSALIWKNLIFHPVSGVLAAVWKFFGAQPIDWFAHYPMLSIIIIVSWQWLPFAILILMTAMQSLDQEQKEAARLDGAGPIAIFWHLTLPHLARPIAVVVMIETIFLLSVFAEIFTTTNGGPGFASTNLAYLIYIQALLQFDVGMASAGGLIAVVIANIAAIILIRMIGKNLTDKS</sequence>
<evidence type="ECO:0000256" key="6">
    <source>
        <dbReference type="ARBA" id="ARBA00023136"/>
    </source>
</evidence>
<proteinExistence type="inferred from homology"/>
<comment type="subcellular location">
    <subcellularLocation>
        <location evidence="1 7">Cell membrane</location>
        <topology evidence="1 7">Multi-pass membrane protein</topology>
    </subcellularLocation>
</comment>
<gene>
    <name evidence="10" type="ORF">ALO88_03142</name>
</gene>
<dbReference type="Pfam" id="PF00528">
    <property type="entry name" value="BPD_transp_1"/>
    <property type="match status" value="1"/>
</dbReference>
<feature type="transmembrane region" description="Helical" evidence="7">
    <location>
        <begin position="52"/>
        <end position="76"/>
    </location>
</feature>
<feature type="compositionally biased region" description="Polar residues" evidence="8">
    <location>
        <begin position="22"/>
        <end position="31"/>
    </location>
</feature>
<dbReference type="PATRIC" id="fig|251702.3.peg.4123"/>
<keyword evidence="5 7" id="KW-1133">Transmembrane helix</keyword>
<feature type="transmembrane region" description="Helical" evidence="7">
    <location>
        <begin position="114"/>
        <end position="135"/>
    </location>
</feature>
<dbReference type="InterPro" id="IPR000515">
    <property type="entry name" value="MetI-like"/>
</dbReference>
<dbReference type="AlphaFoldDB" id="A0A0P9LGG3"/>
<dbReference type="SUPFAM" id="SSF161098">
    <property type="entry name" value="MetI-like"/>
    <property type="match status" value="1"/>
</dbReference>
<keyword evidence="2 7" id="KW-0813">Transport</keyword>
<reference evidence="10 11" key="1">
    <citation type="submission" date="2015-09" db="EMBL/GenBank/DDBJ databases">
        <title>Genome announcement of multiple Pseudomonas syringae strains.</title>
        <authorList>
            <person name="Thakur S."/>
            <person name="Wang P.W."/>
            <person name="Gong Y."/>
            <person name="Weir B.S."/>
            <person name="Guttman D.S."/>
        </authorList>
    </citation>
    <scope>NUCLEOTIDE SEQUENCE [LARGE SCALE GENOMIC DNA]</scope>
    <source>
        <strain evidence="10 11">ICMP4303</strain>
    </source>
</reference>
<accession>A0A0P9LGG3</accession>
<comment type="similarity">
    <text evidence="7">Belongs to the binding-protein-dependent transport system permease family.</text>
</comment>
<dbReference type="Proteomes" id="UP000050425">
    <property type="component" value="Unassembled WGS sequence"/>
</dbReference>
<dbReference type="InterPro" id="IPR035906">
    <property type="entry name" value="MetI-like_sf"/>
</dbReference>